<dbReference type="GeneID" id="45426103"/>
<dbReference type="EMBL" id="CNGE01000432">
    <property type="protein sequence ID" value="CKS74316.1"/>
    <property type="molecule type" value="Genomic_DNA"/>
</dbReference>
<evidence type="ECO:0000313" key="23">
    <source>
        <dbReference type="Proteomes" id="UP000048289"/>
    </source>
</evidence>
<reference evidence="12 26" key="1">
    <citation type="submission" date="2015-03" db="EMBL/GenBank/DDBJ databases">
        <authorList>
            <consortium name="Pathogen Informatics"/>
            <person name="Murphy D."/>
        </authorList>
    </citation>
    <scope>NUCLEOTIDE SEQUENCE</scope>
    <source>
        <strain evidence="6 26">0268S</strain>
        <strain evidence="12">N09902308</strain>
    </source>
</reference>
<dbReference type="Proteomes" id="UP000300237">
    <property type="component" value="Chromosome"/>
</dbReference>
<dbReference type="EMBL" id="LWDQ01000001">
    <property type="protein sequence ID" value="OMH60069.1"/>
    <property type="molecule type" value="Genomic_DNA"/>
</dbReference>
<keyword evidence="1" id="KW-1133">Transmembrane helix</keyword>
<evidence type="ECO:0000313" key="4">
    <source>
        <dbReference type="EMBL" id="CFE59381.1"/>
    </source>
</evidence>
<reference evidence="17 18" key="2">
    <citation type="submission" date="2015-03" db="EMBL/GenBank/DDBJ databases">
        <authorList>
            <consortium name="Pathogen Informatics"/>
        </authorList>
    </citation>
    <scope>NUCLEOTIDE SEQUENCE [LARGE SCALE GENOMIC DNA]</scope>
    <source>
        <strain evidence="5 25">Bir 172</strain>
        <strain evidence="7 19">D00501624</strain>
        <strain evidence="8 21">G09801536</strain>
        <strain evidence="3 23">G09901357</strain>
        <strain evidence="4 22">H09601792</strain>
        <strain evidence="17">K00500041</strain>
        <strain evidence="11 20">M09401471</strain>
        <strain evidence="18">N09902308</strain>
        <strain evidence="9 24">P00601463</strain>
    </source>
</reference>
<dbReference type="Proteomes" id="UP000189452">
    <property type="component" value="Chromosome"/>
</dbReference>
<dbReference type="Proteomes" id="UP000236349">
    <property type="component" value="Chromosome"/>
</dbReference>
<evidence type="ECO:0000313" key="26">
    <source>
        <dbReference type="Proteomes" id="UP000050139"/>
    </source>
</evidence>
<evidence type="ECO:0000313" key="8">
    <source>
        <dbReference type="EMBL" id="COW26446.1"/>
    </source>
</evidence>
<dbReference type="RefSeq" id="WP_003411082.1">
    <property type="nucleotide sequence ID" value="NZ_AP017901.1"/>
</dbReference>
<evidence type="ECO:0000313" key="11">
    <source>
        <dbReference type="EMBL" id="COX10280.1"/>
    </source>
</evidence>
<evidence type="ECO:0000313" key="18">
    <source>
        <dbReference type="Proteomes" id="UP000039021"/>
    </source>
</evidence>
<dbReference type="EMBL" id="CQQC01000638">
    <property type="protein sequence ID" value="CNV30109.1"/>
    <property type="molecule type" value="Genomic_DNA"/>
</dbReference>
<dbReference type="EMBL" id="CFOE01000250">
    <property type="protein sequence ID" value="CFE39700.1"/>
    <property type="molecule type" value="Genomic_DNA"/>
</dbReference>
<reference evidence="14 27" key="4">
    <citation type="submission" date="2016-04" db="EMBL/GenBank/DDBJ databases">
        <authorList>
            <person name="Bigi M."/>
            <person name="Bigi F."/>
            <person name="Soria M.A."/>
        </authorList>
    </citation>
    <scope>NUCLEOTIDE SEQUENCE [LARGE SCALE GENOMIC DNA]</scope>
    <source>
        <strain evidence="14 27">6548</strain>
    </source>
</reference>
<evidence type="ECO:0000313" key="28">
    <source>
        <dbReference type="Proteomes" id="UP000236349"/>
    </source>
</evidence>
<dbReference type="EMBL" id="CSAJ01000712">
    <property type="protein sequence ID" value="COX10280.1"/>
    <property type="molecule type" value="Genomic_DNA"/>
</dbReference>
<dbReference type="Proteomes" id="UP000039217">
    <property type="component" value="Unassembled WGS sequence"/>
</dbReference>
<evidence type="ECO:0000313" key="30">
    <source>
        <dbReference type="Proteomes" id="UP000300237"/>
    </source>
</evidence>
<dbReference type="EMBL" id="CHKL01000340">
    <property type="protein sequence ID" value="COW56780.1"/>
    <property type="molecule type" value="Genomic_DNA"/>
</dbReference>
<dbReference type="Proteomes" id="UP000038802">
    <property type="component" value="Unassembled WGS sequence"/>
</dbReference>
<reference evidence="15" key="8">
    <citation type="submission" date="2018-07" db="EMBL/GenBank/DDBJ databases">
        <authorList>
            <person name="Shah S."/>
            <person name="Brown T."/>
            <person name="Auld S."/>
            <person name="Bratton K."/>
            <person name="Narechania A."/>
            <person name="Mathema B."/>
            <person name="Gandhi N."/>
        </authorList>
    </citation>
    <scope>NUCLEOTIDE SEQUENCE</scope>
    <source>
        <strain evidence="15">32301_S10</strain>
    </source>
</reference>
<dbReference type="Proteomes" id="UP000256381">
    <property type="component" value="Unassembled WGS sequence"/>
</dbReference>
<proteinExistence type="predicted"/>
<evidence type="ECO:0000313" key="3">
    <source>
        <dbReference type="EMBL" id="CFE39700.1"/>
    </source>
</evidence>
<reference evidence="2 28" key="7">
    <citation type="submission" date="2017-10" db="EMBL/GenBank/DDBJ databases">
        <title>Clinical isolate obtained from a human patient with meningeal tuberculosis in michoacan, Mexico.</title>
        <authorList>
            <person name="Guillen-Nepita A.L."/>
            <person name="Negrete-Paz A.M."/>
            <person name="Vazquez-Marrufo G."/>
            <person name="Cruz-Hernandez A."/>
            <person name="Fresia P."/>
            <person name="Naya H."/>
            <person name="Vazquez-Garciduenas M.S."/>
        </authorList>
    </citation>
    <scope>NUCLEOTIDE SEQUENCE [LARGE SCALE GENOMIC DNA]</scope>
    <source>
        <strain evidence="28">Beijing/MYC004</strain>
        <strain evidence="2">MYC004</strain>
    </source>
</reference>
<dbReference type="Proteomes" id="UP000048948">
    <property type="component" value="Unassembled WGS sequence"/>
</dbReference>
<reference evidence="15 29" key="5">
    <citation type="journal article" date="2017" name="N. Engl. J. Med.">
        <title>Transmission of Extensively Drug-Resistant Tuberculosis in South Africa.</title>
        <authorList>
            <person name="Shah N.S."/>
            <person name="Auld S.C."/>
            <person name="Brust J.C."/>
            <person name="Mathema B."/>
            <person name="Ismail N."/>
            <person name="Moodley P."/>
            <person name="Mlisana K."/>
            <person name="Allana S."/>
            <person name="Campbell A."/>
            <person name="Mthiyane T."/>
            <person name="Morris N."/>
            <person name="Mpangase P."/>
            <person name="van der Meulen H."/>
            <person name="Omar S.V."/>
            <person name="Brown T.S."/>
            <person name="Narechania A."/>
            <person name="Shaskina E."/>
            <person name="Kapwata T."/>
            <person name="Kreiswirth B."/>
            <person name="Gandhi N.R."/>
        </authorList>
    </citation>
    <scope>NUCLEOTIDE SEQUENCE [LARGE SCALE GENOMIC DNA]</scope>
    <source>
        <strain evidence="15 29">32301_S10</strain>
    </source>
</reference>
<evidence type="ECO:0000313" key="24">
    <source>
        <dbReference type="Proteomes" id="UP000048600"/>
    </source>
</evidence>
<dbReference type="Proteomes" id="UP000045842">
    <property type="component" value="Unassembled WGS sequence"/>
</dbReference>
<evidence type="ECO:0000313" key="25">
    <source>
        <dbReference type="Proteomes" id="UP000048948"/>
    </source>
</evidence>
<dbReference type="EMBL" id="QTBD01000125">
    <property type="protein sequence ID" value="REQ53562.1"/>
    <property type="molecule type" value="Genomic_DNA"/>
</dbReference>
<evidence type="ECO:0000313" key="10">
    <source>
        <dbReference type="EMBL" id="COW81522.1"/>
    </source>
</evidence>
<dbReference type="PATRIC" id="fig|1773.211.peg.1999"/>
<dbReference type="Proteomes" id="UP000046947">
    <property type="component" value="Unassembled WGS sequence"/>
</dbReference>
<evidence type="ECO:0000313" key="31">
    <source>
        <dbReference type="Proteomes" id="UP000671119"/>
    </source>
</evidence>
<dbReference type="Proteomes" id="UP000050139">
    <property type="component" value="Unassembled WGS sequence"/>
</dbReference>
<evidence type="ECO:0000313" key="5">
    <source>
        <dbReference type="EMBL" id="CKS74316.1"/>
    </source>
</evidence>
<evidence type="ECO:0000313" key="12">
    <source>
        <dbReference type="EMBL" id="COX22464.1"/>
    </source>
</evidence>
<dbReference type="Proteomes" id="UP000039021">
    <property type="component" value="Unassembled WGS sequence"/>
</dbReference>
<accession>A0A045JNR0</accession>
<name>A0A045JNR0_MYCTX</name>
<dbReference type="Proteomes" id="UP000048289">
    <property type="component" value="Unassembled WGS sequence"/>
</dbReference>
<feature type="transmembrane region" description="Helical" evidence="1">
    <location>
        <begin position="20"/>
        <end position="39"/>
    </location>
</feature>
<evidence type="ECO:0000313" key="22">
    <source>
        <dbReference type="Proteomes" id="UP000046947"/>
    </source>
</evidence>
<feature type="transmembrane region" description="Helical" evidence="1">
    <location>
        <begin position="45"/>
        <end position="63"/>
    </location>
</feature>
<evidence type="ECO:0000256" key="1">
    <source>
        <dbReference type="SAM" id="Phobius"/>
    </source>
</evidence>
<evidence type="ECO:0000313" key="17">
    <source>
        <dbReference type="Proteomes" id="UP000038802"/>
    </source>
</evidence>
<dbReference type="Proteomes" id="UP000048600">
    <property type="component" value="Unassembled WGS sequence"/>
</dbReference>
<protein>
    <submittedName>
        <fullName evidence="12">Transmembrane protein</fullName>
    </submittedName>
</protein>
<evidence type="ECO:0000313" key="21">
    <source>
        <dbReference type="Proteomes" id="UP000045842"/>
    </source>
</evidence>
<reference evidence="16 30" key="9">
    <citation type="submission" date="2018-08" db="EMBL/GenBank/DDBJ databases">
        <authorList>
            <person name="Fokvardsen B D."/>
            <person name="Norman A."/>
        </authorList>
    </citation>
    <scope>NUCLEOTIDE SEQUENCE [LARGE SCALE GENOMIC DNA]</scope>
    <source>
        <strain evidence="16 30">DKC2</strain>
    </source>
</reference>
<evidence type="ECO:0000313" key="20">
    <source>
        <dbReference type="Proteomes" id="UP000044938"/>
    </source>
</evidence>
<reference evidence="14 27" key="6">
    <citation type="submission" date="2017-02" db="EMBL/GenBank/DDBJ databases">
        <title>Protein polymorphisms may explain contrasting epidemiological fitness of two variants of a multidrug-resistant Mycobacterium tuberculosis strain.</title>
        <authorList>
            <person name="Bigi M.M."/>
            <person name="Lopez B."/>
            <person name="Blanco F.C."/>
            <person name="Sasiain M.C."/>
            <person name="De La Barrera S."/>
            <person name="Ritacco V."/>
            <person name="Bigi F."/>
            <person name="Soria M.A."/>
        </authorList>
    </citation>
    <scope>NUCLEOTIDE SEQUENCE [LARGE SCALE GENOMIC DNA]</scope>
    <source>
        <strain evidence="14 27">6548</strain>
    </source>
</reference>
<evidence type="ECO:0000313" key="14">
    <source>
        <dbReference type="EMBL" id="OMH60069.1"/>
    </source>
</evidence>
<dbReference type="AlphaFoldDB" id="A0A045JNR0"/>
<evidence type="ECO:0000313" key="6">
    <source>
        <dbReference type="EMBL" id="CLW64442.1"/>
    </source>
</evidence>
<keyword evidence="1 12" id="KW-0812">Transmembrane</keyword>
<reference evidence="10" key="3">
    <citation type="submission" date="2015-03" db="EMBL/GenBank/DDBJ databases">
        <authorList>
            <person name="Murphy D."/>
        </authorList>
    </citation>
    <scope>NUCLEOTIDE SEQUENCE [LARGE SCALE GENOMIC DNA]</scope>
    <source>
        <strain evidence="10">K00500041</strain>
    </source>
</reference>
<reference evidence="13 31" key="10">
    <citation type="submission" date="2021-03" db="EMBL/GenBank/DDBJ databases">
        <title>Whole Genome Sequencing of Mycobacterium tuberculosis clinical isolates from Arunachal Pradesh, India.</title>
        <authorList>
            <person name="Singh S."/>
            <person name="Mudliar S.R."/>
            <person name="Kulsum U."/>
            <person name="Rufai S.B."/>
            <person name="Singh P.K."/>
            <person name="Umpo M."/>
            <person name="Nyori M."/>
        </authorList>
    </citation>
    <scope>NUCLEOTIDE SEQUENCE [LARGE SCALE GENOMIC DNA]</scope>
    <source>
        <strain evidence="13 31">OMICS/BPL/0142/20/SP</strain>
    </source>
</reference>
<sequence length="67" mass="7404">MLRRGESIIRNRYASKPPLYGMAMVFLAMAVVAVTAYFRMGWWSIIGYAAAAIIGVIGFALAFRDLS</sequence>
<dbReference type="Proteomes" id="UP000044938">
    <property type="component" value="Unassembled WGS sequence"/>
</dbReference>
<dbReference type="EMBL" id="LR027516">
    <property type="protein sequence ID" value="VCU50407.1"/>
    <property type="molecule type" value="Genomic_DNA"/>
</dbReference>
<dbReference type="EMBL" id="CFOH01000508">
    <property type="protein sequence ID" value="CFE59381.1"/>
    <property type="molecule type" value="Genomic_DNA"/>
</dbReference>
<dbReference type="EMBL" id="CSAD01000650">
    <property type="protein sequence ID" value="COW26446.1"/>
    <property type="molecule type" value="Genomic_DNA"/>
</dbReference>
<evidence type="ECO:0000313" key="13">
    <source>
        <dbReference type="EMBL" id="MBP0684469.1"/>
    </source>
</evidence>
<dbReference type="Proteomes" id="UP000671119">
    <property type="component" value="Unassembled WGS sequence"/>
</dbReference>
<dbReference type="EMBL" id="JAGIZI010000025">
    <property type="protein sequence ID" value="MBP0684469.1"/>
    <property type="molecule type" value="Genomic_DNA"/>
</dbReference>
<evidence type="ECO:0000313" key="29">
    <source>
        <dbReference type="Proteomes" id="UP000256381"/>
    </source>
</evidence>
<evidence type="ECO:0000313" key="9">
    <source>
        <dbReference type="EMBL" id="COW56780.1"/>
    </source>
</evidence>
<gene>
    <name evidence="14" type="ORF">A4S10_02240</name>
    <name evidence="2" type="ORF">CAB90_02380</name>
    <name evidence="16" type="ORF">DKC2_2248</name>
    <name evidence="15" type="ORF">DSJ38_08155</name>
    <name evidence="7" type="ORF">ERS007661_02009</name>
    <name evidence="8" type="ORF">ERS007679_03505</name>
    <name evidence="3" type="ORF">ERS007681_02086</name>
    <name evidence="4" type="ORF">ERS007688_02780</name>
    <name evidence="10" type="ORF">ERS007703_04272</name>
    <name evidence="11" type="ORF">ERS007720_03916</name>
    <name evidence="12" type="ORF">ERS007739_00898</name>
    <name evidence="9" type="ORF">ERS007741_02721</name>
    <name evidence="5" type="ORF">ERS027646_02389</name>
    <name evidence="6" type="ORF">ERS094118_02988</name>
    <name evidence="13" type="ORF">J8J21_15370</name>
</gene>
<evidence type="ECO:0000313" key="15">
    <source>
        <dbReference type="EMBL" id="REQ53562.1"/>
    </source>
</evidence>
<evidence type="ECO:0000313" key="27">
    <source>
        <dbReference type="Proteomes" id="UP000189452"/>
    </source>
</evidence>
<evidence type="ECO:0000313" key="7">
    <source>
        <dbReference type="EMBL" id="CNV30109.1"/>
    </source>
</evidence>
<dbReference type="EMBL" id="CP024614">
    <property type="protein sequence ID" value="AUS51252.1"/>
    <property type="molecule type" value="Genomic_DNA"/>
</dbReference>
<evidence type="ECO:0000313" key="2">
    <source>
        <dbReference type="EMBL" id="AUS51252.1"/>
    </source>
</evidence>
<keyword evidence="1" id="KW-0472">Membrane</keyword>
<dbReference type="EMBL" id="CSBK01000297">
    <property type="protein sequence ID" value="COX22464.1"/>
    <property type="molecule type" value="Genomic_DNA"/>
</dbReference>
<organism evidence="12 18">
    <name type="scientific">Mycobacterium tuberculosis</name>
    <dbReference type="NCBI Taxonomy" id="1773"/>
    <lineage>
        <taxon>Bacteria</taxon>
        <taxon>Bacillati</taxon>
        <taxon>Actinomycetota</taxon>
        <taxon>Actinomycetes</taxon>
        <taxon>Mycobacteriales</taxon>
        <taxon>Mycobacteriaceae</taxon>
        <taxon>Mycobacterium</taxon>
        <taxon>Mycobacterium tuberculosis complex</taxon>
    </lineage>
</organism>
<dbReference type="STRING" id="115862.BBG46_11150"/>
<evidence type="ECO:0000313" key="16">
    <source>
        <dbReference type="EMBL" id="VCU50407.1"/>
    </source>
</evidence>
<dbReference type="EMBL" id="CSAE01000717">
    <property type="protein sequence ID" value="COW81522.1"/>
    <property type="molecule type" value="Genomic_DNA"/>
</dbReference>
<evidence type="ECO:0000313" key="19">
    <source>
        <dbReference type="Proteomes" id="UP000039217"/>
    </source>
</evidence>
<dbReference type="OMA" id="HAGWYSI"/>
<dbReference type="EMBL" id="COPH01000024">
    <property type="protein sequence ID" value="CLW64442.1"/>
    <property type="molecule type" value="Genomic_DNA"/>
</dbReference>
<dbReference type="SMR" id="A0A045JNR0"/>